<dbReference type="OrthoDB" id="1766220at2"/>
<feature type="transmembrane region" description="Helical" evidence="1">
    <location>
        <begin position="112"/>
        <end position="129"/>
    </location>
</feature>
<dbReference type="EMBL" id="CP040058">
    <property type="protein sequence ID" value="QCP36360.1"/>
    <property type="molecule type" value="Genomic_DNA"/>
</dbReference>
<dbReference type="KEGG" id="arf:AR1Y2_2906"/>
<gene>
    <name evidence="2" type="ORF">AR1Y2_2906</name>
</gene>
<feature type="transmembrane region" description="Helical" evidence="1">
    <location>
        <begin position="75"/>
        <end position="100"/>
    </location>
</feature>
<feature type="transmembrane region" description="Helical" evidence="1">
    <location>
        <begin position="48"/>
        <end position="68"/>
    </location>
</feature>
<organism evidence="2 3">
    <name type="scientific">Anaerostipes rhamnosivorans</name>
    <dbReference type="NCBI Taxonomy" id="1229621"/>
    <lineage>
        <taxon>Bacteria</taxon>
        <taxon>Bacillati</taxon>
        <taxon>Bacillota</taxon>
        <taxon>Clostridia</taxon>
        <taxon>Lachnospirales</taxon>
        <taxon>Lachnospiraceae</taxon>
        <taxon>Anaerostipes</taxon>
    </lineage>
</organism>
<keyword evidence="3" id="KW-1185">Reference proteome</keyword>
<reference evidence="2 3" key="1">
    <citation type="submission" date="2019-05" db="EMBL/GenBank/DDBJ databases">
        <title>Complete genome sequencing of Anaerostipes rhamnosivorans.</title>
        <authorList>
            <person name="Bui T.P.N."/>
            <person name="de Vos W.M."/>
        </authorList>
    </citation>
    <scope>NUCLEOTIDE SEQUENCE [LARGE SCALE GENOMIC DNA]</scope>
    <source>
        <strain evidence="2 3">1y2</strain>
    </source>
</reference>
<keyword evidence="1" id="KW-1133">Transmembrane helix</keyword>
<feature type="transmembrane region" description="Helical" evidence="1">
    <location>
        <begin position="212"/>
        <end position="235"/>
    </location>
</feature>
<name>A0A4V1EGK1_9FIRM</name>
<keyword evidence="1" id="KW-0812">Transmembrane</keyword>
<feature type="transmembrane region" description="Helical" evidence="1">
    <location>
        <begin position="136"/>
        <end position="155"/>
    </location>
</feature>
<sequence length="318" mass="36398">MEKLLIYREKLLKFLSSHWQVCGPLGKFIGGVFIFYVINSLFGYSKILSQPFSTLILAGICVFLPFSMTYLLCNLIIIIHLSVVSMEITILYFIIVGIYYLLYQRMFPEMRYLFFMTPVFFFFHLTAVIPLFVGSFIGITGIPAIVMGTFLYIFAQTVQSGVVQVNNGSFGSQLYNFVLQGTIENKQLIIYILCFIFVVALIVGIRRMQVDYGWYFSIFIGGIAYVTIVLVGGFFTGNRVDIGGELIIAAVSILVVMIMQFFKIVIDYSRQETLEFEDEDYYYYVKAIPKSRVNEEEINITKINPAGKKFGFKKHKGE</sequence>
<dbReference type="AlphaFoldDB" id="A0A4V1EGK1"/>
<evidence type="ECO:0000256" key="1">
    <source>
        <dbReference type="SAM" id="Phobius"/>
    </source>
</evidence>
<evidence type="ECO:0000313" key="2">
    <source>
        <dbReference type="EMBL" id="QCP36360.1"/>
    </source>
</evidence>
<dbReference type="Proteomes" id="UP000298653">
    <property type="component" value="Chromosome"/>
</dbReference>
<feature type="transmembrane region" description="Helical" evidence="1">
    <location>
        <begin position="188"/>
        <end position="205"/>
    </location>
</feature>
<dbReference type="RefSeq" id="WP_137329609.1">
    <property type="nucleotide sequence ID" value="NZ_CP040058.1"/>
</dbReference>
<feature type="transmembrane region" description="Helical" evidence="1">
    <location>
        <begin position="21"/>
        <end position="42"/>
    </location>
</feature>
<accession>A0A4V1EGK1</accession>
<evidence type="ECO:0000313" key="3">
    <source>
        <dbReference type="Proteomes" id="UP000298653"/>
    </source>
</evidence>
<feature type="transmembrane region" description="Helical" evidence="1">
    <location>
        <begin position="247"/>
        <end position="266"/>
    </location>
</feature>
<proteinExistence type="predicted"/>
<keyword evidence="1" id="KW-0472">Membrane</keyword>
<protein>
    <submittedName>
        <fullName evidence="2">Uncharacterized protein</fullName>
    </submittedName>
</protein>